<dbReference type="InterPro" id="IPR002685">
    <property type="entry name" value="Glyco_trans_15"/>
</dbReference>
<dbReference type="InterPro" id="IPR029044">
    <property type="entry name" value="Nucleotide-diphossugar_trans"/>
</dbReference>
<keyword evidence="3" id="KW-0732">Signal</keyword>
<dbReference type="Proteomes" id="UP001515480">
    <property type="component" value="Unassembled WGS sequence"/>
</dbReference>
<accession>A0AB34IGG1</accession>
<keyword evidence="5" id="KW-1185">Reference proteome</keyword>
<dbReference type="GO" id="GO:0000026">
    <property type="term" value="F:alpha-1,2-mannosyltransferase activity"/>
    <property type="evidence" value="ECO:0007669"/>
    <property type="project" value="TreeGrafter"/>
</dbReference>
<evidence type="ECO:0008006" key="6">
    <source>
        <dbReference type="Google" id="ProtNLM"/>
    </source>
</evidence>
<keyword evidence="2" id="KW-0808">Transferase</keyword>
<dbReference type="Gene3D" id="3.90.550.10">
    <property type="entry name" value="Spore Coat Polysaccharide Biosynthesis Protein SpsA, Chain A"/>
    <property type="match status" value="1"/>
</dbReference>
<organism evidence="4 5">
    <name type="scientific">Prymnesium parvum</name>
    <name type="common">Toxic golden alga</name>
    <dbReference type="NCBI Taxonomy" id="97485"/>
    <lineage>
        <taxon>Eukaryota</taxon>
        <taxon>Haptista</taxon>
        <taxon>Haptophyta</taxon>
        <taxon>Prymnesiophyceae</taxon>
        <taxon>Prymnesiales</taxon>
        <taxon>Prymnesiaceae</taxon>
        <taxon>Prymnesium</taxon>
    </lineage>
</organism>
<evidence type="ECO:0000313" key="5">
    <source>
        <dbReference type="Proteomes" id="UP001515480"/>
    </source>
</evidence>
<feature type="signal peptide" evidence="3">
    <location>
        <begin position="1"/>
        <end position="27"/>
    </location>
</feature>
<dbReference type="GO" id="GO:0016020">
    <property type="term" value="C:membrane"/>
    <property type="evidence" value="ECO:0007669"/>
    <property type="project" value="InterPro"/>
</dbReference>
<dbReference type="Pfam" id="PF01793">
    <property type="entry name" value="Glyco_transf_15"/>
    <property type="match status" value="1"/>
</dbReference>
<dbReference type="GO" id="GO:0006487">
    <property type="term" value="P:protein N-linked glycosylation"/>
    <property type="evidence" value="ECO:0007669"/>
    <property type="project" value="TreeGrafter"/>
</dbReference>
<evidence type="ECO:0000256" key="3">
    <source>
        <dbReference type="SAM" id="SignalP"/>
    </source>
</evidence>
<dbReference type="AlphaFoldDB" id="A0AB34IGG1"/>
<comment type="caution">
    <text evidence="4">The sequence shown here is derived from an EMBL/GenBank/DDBJ whole genome shotgun (WGS) entry which is preliminary data.</text>
</comment>
<dbReference type="GO" id="GO:0005794">
    <property type="term" value="C:Golgi apparatus"/>
    <property type="evidence" value="ECO:0007669"/>
    <property type="project" value="TreeGrafter"/>
</dbReference>
<evidence type="ECO:0000256" key="2">
    <source>
        <dbReference type="ARBA" id="ARBA00022679"/>
    </source>
</evidence>
<feature type="chain" id="PRO_5044201939" description="Hexosyltransferase" evidence="3">
    <location>
        <begin position="28"/>
        <end position="248"/>
    </location>
</feature>
<comment type="similarity">
    <text evidence="1">Belongs to the glycosyltransferase 15 family.</text>
</comment>
<reference evidence="4 5" key="1">
    <citation type="journal article" date="2024" name="Science">
        <title>Giant polyketide synthase enzymes in the biosynthesis of giant marine polyether toxins.</title>
        <authorList>
            <person name="Fallon T.R."/>
            <person name="Shende V.V."/>
            <person name="Wierzbicki I.H."/>
            <person name="Pendleton A.L."/>
            <person name="Watervoot N.F."/>
            <person name="Auber R.P."/>
            <person name="Gonzalez D.J."/>
            <person name="Wisecaver J.H."/>
            <person name="Moore B.S."/>
        </authorList>
    </citation>
    <scope>NUCLEOTIDE SEQUENCE [LARGE SCALE GENOMIC DNA]</scope>
    <source>
        <strain evidence="4 5">12B1</strain>
    </source>
</reference>
<name>A0AB34IGG1_PRYPA</name>
<protein>
    <recommendedName>
        <fullName evidence="6">Hexosyltransferase</fullName>
    </recommendedName>
</protein>
<evidence type="ECO:0000313" key="4">
    <source>
        <dbReference type="EMBL" id="KAL1499219.1"/>
    </source>
</evidence>
<dbReference type="EMBL" id="JBGBPQ010000026">
    <property type="protein sequence ID" value="KAL1499219.1"/>
    <property type="molecule type" value="Genomic_DNA"/>
</dbReference>
<dbReference type="GO" id="GO:0000032">
    <property type="term" value="P:cell wall mannoprotein biosynthetic process"/>
    <property type="evidence" value="ECO:0007669"/>
    <property type="project" value="TreeGrafter"/>
</dbReference>
<evidence type="ECO:0000256" key="1">
    <source>
        <dbReference type="ARBA" id="ARBA00007677"/>
    </source>
</evidence>
<proteinExistence type="inferred from homology"/>
<gene>
    <name evidence="4" type="ORF">AB1Y20_013726</name>
</gene>
<dbReference type="SUPFAM" id="SSF53448">
    <property type="entry name" value="Nucleotide-diphospho-sugar transferases"/>
    <property type="match status" value="1"/>
</dbReference>
<dbReference type="PANTHER" id="PTHR31121:SF6">
    <property type="entry name" value="ALPHA-1,2 MANNOSYLTRANSFERASE KTR1"/>
    <property type="match status" value="1"/>
</dbReference>
<dbReference type="PANTHER" id="PTHR31121">
    <property type="entry name" value="ALPHA-1,2 MANNOSYLTRANSFERASE KTR1"/>
    <property type="match status" value="1"/>
</dbReference>
<sequence>MPPRSPRHGAKIQKLLLLFAFAARGDSSRVQPLQPSSESIRNVLFSLTRGIEAIPLLQQRSRCLSFSLDRTLLFDEVIFHAGNLQPVQLAGVERARPPRLVDVRDYEGFIMPELDHASIERVRRMSPEDIGYRHMCRFMSMSWFKALALYEYAMRVDDDVCVRNFGSNPFLFMQQRELVYGYAVVQTDESHAETLATLPLWLSSHLANANLTTQYEVHKLVSPIYFTNFFISRVDWWLQAEVSDHLRG</sequence>